<dbReference type="RefSeq" id="WP_344090491.1">
    <property type="nucleotide sequence ID" value="NZ_BAAAOG010000001.1"/>
</dbReference>
<name>A0ABN2Q553_9MICO</name>
<comment type="caution">
    <text evidence="1">The sequence shown here is derived from an EMBL/GenBank/DDBJ whole genome shotgun (WGS) entry which is preliminary data.</text>
</comment>
<dbReference type="EMBL" id="BAAAOG010000001">
    <property type="protein sequence ID" value="GAA1944737.1"/>
    <property type="molecule type" value="Genomic_DNA"/>
</dbReference>
<organism evidence="1 2">
    <name type="scientific">Microbacterium deminutum</name>
    <dbReference type="NCBI Taxonomy" id="344164"/>
    <lineage>
        <taxon>Bacteria</taxon>
        <taxon>Bacillati</taxon>
        <taxon>Actinomycetota</taxon>
        <taxon>Actinomycetes</taxon>
        <taxon>Micrococcales</taxon>
        <taxon>Microbacteriaceae</taxon>
        <taxon>Microbacterium</taxon>
    </lineage>
</organism>
<reference evidence="1 2" key="1">
    <citation type="journal article" date="2019" name="Int. J. Syst. Evol. Microbiol.">
        <title>The Global Catalogue of Microorganisms (GCM) 10K type strain sequencing project: providing services to taxonomists for standard genome sequencing and annotation.</title>
        <authorList>
            <consortium name="The Broad Institute Genomics Platform"/>
            <consortium name="The Broad Institute Genome Sequencing Center for Infectious Disease"/>
            <person name="Wu L."/>
            <person name="Ma J."/>
        </authorList>
    </citation>
    <scope>NUCLEOTIDE SEQUENCE [LARGE SCALE GENOMIC DNA]</scope>
    <source>
        <strain evidence="1 2">JCM 14901</strain>
    </source>
</reference>
<accession>A0ABN2Q553</accession>
<sequence length="110" mass="12076">MTQFENLLARAPEACTLPTVARPLRVTQFADLFATALGEIERKSPTVATVMLPRELLDTARDLAARETECCSFFDFTVEADGDHTALTIRVPSQYTEVLTALTSLLGRVS</sequence>
<proteinExistence type="predicted"/>
<evidence type="ECO:0000313" key="2">
    <source>
        <dbReference type="Proteomes" id="UP001499933"/>
    </source>
</evidence>
<gene>
    <name evidence="1" type="ORF">GCM10009776_03250</name>
</gene>
<evidence type="ECO:0000313" key="1">
    <source>
        <dbReference type="EMBL" id="GAA1944737.1"/>
    </source>
</evidence>
<dbReference type="Proteomes" id="UP001499933">
    <property type="component" value="Unassembled WGS sequence"/>
</dbReference>
<protein>
    <submittedName>
        <fullName evidence="1">Uncharacterized protein</fullName>
    </submittedName>
</protein>
<keyword evidence="2" id="KW-1185">Reference proteome</keyword>